<gene>
    <name evidence="3" type="ORF">SAMN05660282_01941</name>
</gene>
<protein>
    <submittedName>
        <fullName evidence="3">Glycopeptide antibiotics resistance protein</fullName>
    </submittedName>
</protein>
<name>A0A1I2UTP9_9CORY</name>
<evidence type="ECO:0000313" key="4">
    <source>
        <dbReference type="Proteomes" id="UP000199065"/>
    </source>
</evidence>
<keyword evidence="1" id="KW-0472">Membrane</keyword>
<sequence>MKHCETEGPAPWIRTRWWLGLGLGAYALVVVALTMFKGYFTIGRLWRTEVHHTRALELVPFDELVRAPTAFTTIFGYLGNIGLFFPLGVLVFSLLRHRGVRHPLRRTVFISAAASLTIEVTQYILANGYSDIDDLMCNTFGGFLGALLARKAGLRWHRVWGAIGVLLLVAFGLVVMLA</sequence>
<evidence type="ECO:0000256" key="1">
    <source>
        <dbReference type="SAM" id="Phobius"/>
    </source>
</evidence>
<feature type="transmembrane region" description="Helical" evidence="1">
    <location>
        <begin position="159"/>
        <end position="177"/>
    </location>
</feature>
<feature type="transmembrane region" description="Helical" evidence="1">
    <location>
        <begin position="107"/>
        <end position="126"/>
    </location>
</feature>
<dbReference type="STRING" id="185761.SAMN05660282_01941"/>
<feature type="domain" description="VanZ-like" evidence="2">
    <location>
        <begin position="25"/>
        <end position="150"/>
    </location>
</feature>
<dbReference type="AlphaFoldDB" id="A0A1I2UTP9"/>
<dbReference type="PANTHER" id="PTHR36834:SF2">
    <property type="entry name" value="MEMBRANE PROTEIN"/>
    <property type="match status" value="1"/>
</dbReference>
<dbReference type="InterPro" id="IPR053150">
    <property type="entry name" value="Teicoplanin_resist-assoc"/>
</dbReference>
<evidence type="ECO:0000313" key="3">
    <source>
        <dbReference type="EMBL" id="SFG78111.1"/>
    </source>
</evidence>
<keyword evidence="1" id="KW-0812">Transmembrane</keyword>
<accession>A0A1I2UTP9</accession>
<evidence type="ECO:0000259" key="2">
    <source>
        <dbReference type="Pfam" id="PF04892"/>
    </source>
</evidence>
<feature type="transmembrane region" description="Helical" evidence="1">
    <location>
        <begin position="74"/>
        <end position="95"/>
    </location>
</feature>
<dbReference type="Pfam" id="PF04892">
    <property type="entry name" value="VanZ"/>
    <property type="match status" value="1"/>
</dbReference>
<reference evidence="3 4" key="1">
    <citation type="submission" date="2016-10" db="EMBL/GenBank/DDBJ databases">
        <authorList>
            <person name="de Groot N.N."/>
        </authorList>
    </citation>
    <scope>NUCLEOTIDE SEQUENCE [LARGE SCALE GENOMIC DNA]</scope>
    <source>
        <strain>J11</strain>
        <strain evidence="4">PG 39</strain>
    </source>
</reference>
<dbReference type="RefSeq" id="WP_177180141.1">
    <property type="nucleotide sequence ID" value="NZ_FOPJ01000014.1"/>
</dbReference>
<feature type="transmembrane region" description="Helical" evidence="1">
    <location>
        <begin position="17"/>
        <end position="36"/>
    </location>
</feature>
<dbReference type="InterPro" id="IPR006976">
    <property type="entry name" value="VanZ-like"/>
</dbReference>
<dbReference type="PANTHER" id="PTHR36834">
    <property type="entry name" value="MEMBRANE PROTEIN-RELATED"/>
    <property type="match status" value="1"/>
</dbReference>
<keyword evidence="1" id="KW-1133">Transmembrane helix</keyword>
<proteinExistence type="predicted"/>
<dbReference type="EMBL" id="FOPJ01000014">
    <property type="protein sequence ID" value="SFG78111.1"/>
    <property type="molecule type" value="Genomic_DNA"/>
</dbReference>
<keyword evidence="4" id="KW-1185">Reference proteome</keyword>
<organism evidence="3 4">
    <name type="scientific">Corynebacterium spheniscorum</name>
    <dbReference type="NCBI Taxonomy" id="185761"/>
    <lineage>
        <taxon>Bacteria</taxon>
        <taxon>Bacillati</taxon>
        <taxon>Actinomycetota</taxon>
        <taxon>Actinomycetes</taxon>
        <taxon>Mycobacteriales</taxon>
        <taxon>Corynebacteriaceae</taxon>
        <taxon>Corynebacterium</taxon>
    </lineage>
</organism>
<dbReference type="Proteomes" id="UP000199065">
    <property type="component" value="Unassembled WGS sequence"/>
</dbReference>